<accession>A0ABR8XHQ3</accession>
<dbReference type="Pfam" id="PF00700">
    <property type="entry name" value="Flagellin_C"/>
    <property type="match status" value="1"/>
</dbReference>
<protein>
    <submittedName>
        <fullName evidence="6">Flagellar hook-associated protein FlgL</fullName>
    </submittedName>
</protein>
<dbReference type="InterPro" id="IPR046358">
    <property type="entry name" value="Flagellin_C"/>
</dbReference>
<feature type="domain" description="Flagellin N-terminal" evidence="4">
    <location>
        <begin position="5"/>
        <end position="140"/>
    </location>
</feature>
<dbReference type="NCBIfam" id="TIGR02550">
    <property type="entry name" value="flagell_flgL"/>
    <property type="match status" value="1"/>
</dbReference>
<keyword evidence="6" id="KW-0282">Flagellum</keyword>
<dbReference type="RefSeq" id="WP_191702120.1">
    <property type="nucleotide sequence ID" value="NZ_JACSPW010000001.1"/>
</dbReference>
<keyword evidence="7" id="KW-1185">Reference proteome</keyword>
<dbReference type="Proteomes" id="UP000600565">
    <property type="component" value="Unassembled WGS sequence"/>
</dbReference>
<dbReference type="EMBL" id="JACSPW010000001">
    <property type="protein sequence ID" value="MBD8031464.1"/>
    <property type="molecule type" value="Genomic_DNA"/>
</dbReference>
<keyword evidence="6" id="KW-0966">Cell projection</keyword>
<evidence type="ECO:0000313" key="7">
    <source>
        <dbReference type="Proteomes" id="UP000600565"/>
    </source>
</evidence>
<reference evidence="6 7" key="1">
    <citation type="submission" date="2020-08" db="EMBL/GenBank/DDBJ databases">
        <title>A Genomic Blueprint of the Chicken Gut Microbiome.</title>
        <authorList>
            <person name="Gilroy R."/>
            <person name="Ravi A."/>
            <person name="Getino M."/>
            <person name="Pursley I."/>
            <person name="Horton D.L."/>
            <person name="Alikhan N.-F."/>
            <person name="Baker D."/>
            <person name="Gharbi K."/>
            <person name="Hall N."/>
            <person name="Watson M."/>
            <person name="Adriaenssens E.M."/>
            <person name="Foster-Nyarko E."/>
            <person name="Jarju S."/>
            <person name="Secka A."/>
            <person name="Antonio M."/>
            <person name="Oren A."/>
            <person name="Chaudhuri R."/>
            <person name="La Ragione R.M."/>
            <person name="Hildebrand F."/>
            <person name="Pallen M.J."/>
        </authorList>
    </citation>
    <scope>NUCLEOTIDE SEQUENCE [LARGE SCALE GENOMIC DNA]</scope>
    <source>
        <strain evidence="6 7">Sa1YVA6</strain>
    </source>
</reference>
<dbReference type="PANTHER" id="PTHR42792:SF1">
    <property type="entry name" value="FLAGELLAR HOOK-ASSOCIATED PROTEIN 3"/>
    <property type="match status" value="1"/>
</dbReference>
<comment type="caution">
    <text evidence="6">The sequence shown here is derived from an EMBL/GenBank/DDBJ whole genome shotgun (WGS) entry which is preliminary data.</text>
</comment>
<evidence type="ECO:0000256" key="3">
    <source>
        <dbReference type="ARBA" id="ARBA00023143"/>
    </source>
</evidence>
<sequence length="319" mass="35421">MRVTQSMLSSNMLRNLNNSYNKMAKYQEQLNSGSIINRPSDDPVVAVKGMGYRVDLDKNQQYQRNLNQANTWLDGTDEALDQVGTSLIRVKELIVQAANDTNTPEDRQKINEEISQIRQHLKDLGNTKVGENYIFSGTHTNDPLFVNDAINTKFTPVPDRIAVPNAPLVATEKSIDINVFDGIKMQINTEGVGLFKEINTFMTEVENLLKDNTTTGKDIGDSLGVNLIAGGNPAIPGLDALNEKVLVKRAEVGAKQNRVELMESRLQMQEVNVTKQKSLNEDTDYAKTITEMVTAESIHQASLSVGAKIIQQTLVDFIR</sequence>
<dbReference type="PANTHER" id="PTHR42792">
    <property type="entry name" value="FLAGELLIN"/>
    <property type="match status" value="1"/>
</dbReference>
<evidence type="ECO:0000256" key="2">
    <source>
        <dbReference type="ARBA" id="ARBA00005709"/>
    </source>
</evidence>
<keyword evidence="3" id="KW-0975">Bacterial flagellum</keyword>
<name>A0ABR8XHQ3_9BACL</name>
<dbReference type="InterPro" id="IPR001492">
    <property type="entry name" value="Flagellin"/>
</dbReference>
<dbReference type="InterPro" id="IPR001029">
    <property type="entry name" value="Flagellin_N"/>
</dbReference>
<evidence type="ECO:0000259" key="4">
    <source>
        <dbReference type="Pfam" id="PF00669"/>
    </source>
</evidence>
<dbReference type="SUPFAM" id="SSF64518">
    <property type="entry name" value="Phase 1 flagellin"/>
    <property type="match status" value="1"/>
</dbReference>
<organism evidence="6 7">
    <name type="scientific">Solibacillus merdavium</name>
    <dbReference type="NCBI Taxonomy" id="2762218"/>
    <lineage>
        <taxon>Bacteria</taxon>
        <taxon>Bacillati</taxon>
        <taxon>Bacillota</taxon>
        <taxon>Bacilli</taxon>
        <taxon>Bacillales</taxon>
        <taxon>Caryophanaceae</taxon>
        <taxon>Solibacillus</taxon>
    </lineage>
</organism>
<evidence type="ECO:0000259" key="5">
    <source>
        <dbReference type="Pfam" id="PF00700"/>
    </source>
</evidence>
<keyword evidence="6" id="KW-0969">Cilium</keyword>
<gene>
    <name evidence="6" type="primary">flgL</name>
    <name evidence="6" type="ORF">H9632_00195</name>
</gene>
<dbReference type="Pfam" id="PF00669">
    <property type="entry name" value="Flagellin_N"/>
    <property type="match status" value="1"/>
</dbReference>
<comment type="subcellular location">
    <subcellularLocation>
        <location evidence="1">Bacterial flagellum</location>
    </subcellularLocation>
</comment>
<dbReference type="Gene3D" id="1.20.1330.10">
    <property type="entry name" value="f41 fragment of flagellin, N-terminal domain"/>
    <property type="match status" value="1"/>
</dbReference>
<feature type="domain" description="Flagellin C-terminal" evidence="5">
    <location>
        <begin position="238"/>
        <end position="317"/>
    </location>
</feature>
<evidence type="ECO:0000256" key="1">
    <source>
        <dbReference type="ARBA" id="ARBA00004365"/>
    </source>
</evidence>
<dbReference type="InterPro" id="IPR013384">
    <property type="entry name" value="Flagell_FlgL"/>
</dbReference>
<comment type="similarity">
    <text evidence="2">Belongs to the bacterial flagellin family.</text>
</comment>
<proteinExistence type="inferred from homology"/>
<evidence type="ECO:0000313" key="6">
    <source>
        <dbReference type="EMBL" id="MBD8031464.1"/>
    </source>
</evidence>